<reference evidence="3 4" key="1">
    <citation type="submission" date="2014-12" db="EMBL/GenBank/DDBJ databases">
        <title>Draft Genome Sequence of Pseudoalteromonas luteoviolacea HI1.</title>
        <authorList>
            <person name="Asahina A.Y."/>
            <person name="Hadfield M.G."/>
        </authorList>
    </citation>
    <scope>NUCLEOTIDE SEQUENCE [LARGE SCALE GENOMIC DNA]</scope>
    <source>
        <strain evidence="3 4">HI1</strain>
    </source>
</reference>
<feature type="chain" id="PRO_5002137120" description="DUF676 domain-containing protein" evidence="2">
    <location>
        <begin position="23"/>
        <end position="503"/>
    </location>
</feature>
<comment type="caution">
    <text evidence="3">The sequence shown here is derived from an EMBL/GenBank/DDBJ whole genome shotgun (WGS) entry which is preliminary data.</text>
</comment>
<dbReference type="EMBL" id="JWIC01000005">
    <property type="protein sequence ID" value="KID57596.1"/>
    <property type="molecule type" value="Genomic_DNA"/>
</dbReference>
<evidence type="ECO:0000313" key="4">
    <source>
        <dbReference type="Proteomes" id="UP000031327"/>
    </source>
</evidence>
<proteinExistence type="predicted"/>
<evidence type="ECO:0000256" key="2">
    <source>
        <dbReference type="SAM" id="SignalP"/>
    </source>
</evidence>
<evidence type="ECO:0000313" key="3">
    <source>
        <dbReference type="EMBL" id="KID57596.1"/>
    </source>
</evidence>
<organism evidence="3 4">
    <name type="scientific">Pseudoalteromonas luteoviolacea</name>
    <dbReference type="NCBI Taxonomy" id="43657"/>
    <lineage>
        <taxon>Bacteria</taxon>
        <taxon>Pseudomonadati</taxon>
        <taxon>Pseudomonadota</taxon>
        <taxon>Gammaproteobacteria</taxon>
        <taxon>Alteromonadales</taxon>
        <taxon>Pseudoalteromonadaceae</taxon>
        <taxon>Pseudoalteromonas</taxon>
    </lineage>
</organism>
<dbReference type="AlphaFoldDB" id="A0A0C1QAF6"/>
<feature type="compositionally biased region" description="Polar residues" evidence="1">
    <location>
        <begin position="41"/>
        <end position="58"/>
    </location>
</feature>
<evidence type="ECO:0000256" key="1">
    <source>
        <dbReference type="SAM" id="MobiDB-lite"/>
    </source>
</evidence>
<keyword evidence="2" id="KW-0732">Signal</keyword>
<protein>
    <recommendedName>
        <fullName evidence="5">DUF676 domain-containing protein</fullName>
    </recommendedName>
</protein>
<dbReference type="SUPFAM" id="SSF53474">
    <property type="entry name" value="alpha/beta-Hydrolases"/>
    <property type="match status" value="1"/>
</dbReference>
<accession>A0A0C1QAF6</accession>
<evidence type="ECO:0008006" key="5">
    <source>
        <dbReference type="Google" id="ProtNLM"/>
    </source>
</evidence>
<dbReference type="OrthoDB" id="869379at2"/>
<name>A0A0C1QAF6_9GAMM</name>
<dbReference type="Proteomes" id="UP000031327">
    <property type="component" value="Unassembled WGS sequence"/>
</dbReference>
<dbReference type="RefSeq" id="WP_039609366.1">
    <property type="nucleotide sequence ID" value="NZ_JWIC01000005.1"/>
</dbReference>
<feature type="region of interest" description="Disordered" evidence="1">
    <location>
        <begin position="41"/>
        <end position="61"/>
    </location>
</feature>
<dbReference type="Pfam" id="PF06028">
    <property type="entry name" value="DUF915"/>
    <property type="match status" value="1"/>
</dbReference>
<dbReference type="InterPro" id="IPR029058">
    <property type="entry name" value="AB_hydrolase_fold"/>
</dbReference>
<feature type="signal peptide" evidence="2">
    <location>
        <begin position="1"/>
        <end position="22"/>
    </location>
</feature>
<dbReference type="InterPro" id="IPR010315">
    <property type="entry name" value="DUF915_hydro-like"/>
</dbReference>
<dbReference type="Gene3D" id="3.40.50.1820">
    <property type="entry name" value="alpha/beta hydrolase"/>
    <property type="match status" value="1"/>
</dbReference>
<sequence length="503" mass="56774">MFKLYLKNVAPILAFVTFNGIASVGGLSSPEVSSEDCQITSQQSAAHTSTANEGNKSGYTDCRDLNVSPSQSRFASGYTVRPNRSISTQVVRYRYVCIRWRWDDQQPVGVTDPILYDDGLELNAGSIAPHERRYRVCEEAVLRPFDETGGYLSIRYGNDNRLNKPIVLVQGYNFNMQGFTSNQVPNEQETLDNFARYSGLYDNRFTNAFAHGYDLVVFRFANQDDGIRHNAKALASALKSLSAQSQEIRLLGHSMGGVAGRLALSYLEQEGFNHKVKRFVAIDSPFRGVHVPADVINFAYEIENQANKMKCGARYPTSGSKRRQCREERDRLRSIKDIFTTTTFRDLHEGSSANLNLRNHIRSLDNYFTNMSGTYTTAISYGDRNGHPIPEVYTGNRALDLKLDIQWHLSGGRHSRLYSTPRSDDNGSYIQLYYDISREMDKASSWVIGYDRGIPPSEWQSGRTSFVTTTSAFDGHVFDQTKYYASSHSNHKQILFKISDLGL</sequence>
<gene>
    <name evidence="3" type="ORF">JF50_10490</name>
</gene>